<dbReference type="OrthoDB" id="5126119at2"/>
<sequence length="195" mass="21887">MTDHKHGPAAYVWTDYETTGLDERHDHLLEVAFIVTDKELREIDRRSSLIQVTDDTWELLNANEYVKRMHHESGLWSELALKGWDAPRLESVDLGTSEWLSELASPGETLRMAGGGVANFDWPWTKIHLPQVAALLHYRPLDISIVAQAFKDATGSTAMSKVHNGGAKAHRALADIEEDLGIARTAWDLLRRIPA</sequence>
<dbReference type="RefSeq" id="WP_087132603.1">
    <property type="nucleotide sequence ID" value="NZ_FUKO01000033.1"/>
</dbReference>
<feature type="domain" description="Exonuclease" evidence="1">
    <location>
        <begin position="10"/>
        <end position="192"/>
    </location>
</feature>
<dbReference type="EMBL" id="FUKO01000033">
    <property type="protein sequence ID" value="SJN43480.1"/>
    <property type="molecule type" value="Genomic_DNA"/>
</dbReference>
<dbReference type="AlphaFoldDB" id="A0A1R4KGN3"/>
<dbReference type="InterPro" id="IPR036397">
    <property type="entry name" value="RNaseH_sf"/>
</dbReference>
<proteinExistence type="predicted"/>
<dbReference type="SMART" id="SM00479">
    <property type="entry name" value="EXOIII"/>
    <property type="match status" value="1"/>
</dbReference>
<dbReference type="Proteomes" id="UP000196320">
    <property type="component" value="Unassembled WGS sequence"/>
</dbReference>
<protein>
    <submittedName>
        <fullName evidence="2">3'-to-5' oligoribonuclease (Orn)</fullName>
    </submittedName>
</protein>
<organism evidence="2 3">
    <name type="scientific">Microbacterium esteraromaticum</name>
    <dbReference type="NCBI Taxonomy" id="57043"/>
    <lineage>
        <taxon>Bacteria</taxon>
        <taxon>Bacillati</taxon>
        <taxon>Actinomycetota</taxon>
        <taxon>Actinomycetes</taxon>
        <taxon>Micrococcales</taxon>
        <taxon>Microbacteriaceae</taxon>
        <taxon>Microbacterium</taxon>
    </lineage>
</organism>
<accession>A0A1R4KGN3</accession>
<dbReference type="Gene3D" id="3.30.420.10">
    <property type="entry name" value="Ribonuclease H-like superfamily/Ribonuclease H"/>
    <property type="match status" value="1"/>
</dbReference>
<dbReference type="SUPFAM" id="SSF53098">
    <property type="entry name" value="Ribonuclease H-like"/>
    <property type="match status" value="1"/>
</dbReference>
<name>A0A1R4KGN3_9MICO</name>
<evidence type="ECO:0000313" key="3">
    <source>
        <dbReference type="Proteomes" id="UP000196320"/>
    </source>
</evidence>
<evidence type="ECO:0000313" key="2">
    <source>
        <dbReference type="EMBL" id="SJN43480.1"/>
    </source>
</evidence>
<reference evidence="2 3" key="1">
    <citation type="submission" date="2017-02" db="EMBL/GenBank/DDBJ databases">
        <authorList>
            <person name="Peterson S.W."/>
        </authorList>
    </citation>
    <scope>NUCLEOTIDE SEQUENCE [LARGE SCALE GENOMIC DNA]</scope>
    <source>
        <strain evidence="2 3">B Mb 05.01</strain>
    </source>
</reference>
<evidence type="ECO:0000259" key="1">
    <source>
        <dbReference type="SMART" id="SM00479"/>
    </source>
</evidence>
<keyword evidence="3" id="KW-1185">Reference proteome</keyword>
<gene>
    <name evidence="2" type="ORF">FM104_12685</name>
</gene>
<dbReference type="InterPro" id="IPR012337">
    <property type="entry name" value="RNaseH-like_sf"/>
</dbReference>
<dbReference type="GO" id="GO:0003676">
    <property type="term" value="F:nucleic acid binding"/>
    <property type="evidence" value="ECO:0007669"/>
    <property type="project" value="InterPro"/>
</dbReference>
<dbReference type="GO" id="GO:0004527">
    <property type="term" value="F:exonuclease activity"/>
    <property type="evidence" value="ECO:0007669"/>
    <property type="project" value="UniProtKB-ARBA"/>
</dbReference>
<dbReference type="Pfam" id="PF00929">
    <property type="entry name" value="RNase_T"/>
    <property type="match status" value="1"/>
</dbReference>
<dbReference type="InterPro" id="IPR013520">
    <property type="entry name" value="Ribonucl_H"/>
</dbReference>